<accession>A0ABU0IWW2</accession>
<sequence>YVSFQGQLWSVPKAFCGERLAIRPMNTDGLYGVFFASHQVATIDLTQSKSVSHVSEQVSAMSPG</sequence>
<proteinExistence type="predicted"/>
<gene>
    <name evidence="1" type="ORF">QO010_004268</name>
</gene>
<evidence type="ECO:0000313" key="1">
    <source>
        <dbReference type="EMBL" id="MDQ0466475.1"/>
    </source>
</evidence>
<dbReference type="Proteomes" id="UP001228905">
    <property type="component" value="Unassembled WGS sequence"/>
</dbReference>
<comment type="caution">
    <text evidence="1">The sequence shown here is derived from an EMBL/GenBank/DDBJ whole genome shotgun (WGS) entry which is preliminary data.</text>
</comment>
<keyword evidence="2" id="KW-1185">Reference proteome</keyword>
<feature type="non-terminal residue" evidence="1">
    <location>
        <position position="1"/>
    </location>
</feature>
<name>A0ABU0IWW2_9CAUL</name>
<protein>
    <recommendedName>
        <fullName evidence="3">Transposase</fullName>
    </recommendedName>
</protein>
<organism evidence="1 2">
    <name type="scientific">Caulobacter ginsengisoli</name>
    <dbReference type="NCBI Taxonomy" id="400775"/>
    <lineage>
        <taxon>Bacteria</taxon>
        <taxon>Pseudomonadati</taxon>
        <taxon>Pseudomonadota</taxon>
        <taxon>Alphaproteobacteria</taxon>
        <taxon>Caulobacterales</taxon>
        <taxon>Caulobacteraceae</taxon>
        <taxon>Caulobacter</taxon>
    </lineage>
</organism>
<evidence type="ECO:0000313" key="2">
    <source>
        <dbReference type="Proteomes" id="UP001228905"/>
    </source>
</evidence>
<reference evidence="1 2" key="1">
    <citation type="submission" date="2023-07" db="EMBL/GenBank/DDBJ databases">
        <title>Genomic Encyclopedia of Type Strains, Phase IV (KMG-IV): sequencing the most valuable type-strain genomes for metagenomic binning, comparative biology and taxonomic classification.</title>
        <authorList>
            <person name="Goeker M."/>
        </authorList>
    </citation>
    <scope>NUCLEOTIDE SEQUENCE [LARGE SCALE GENOMIC DNA]</scope>
    <source>
        <strain evidence="1 2">DSM 18695</strain>
    </source>
</reference>
<dbReference type="EMBL" id="JAUSVS010000011">
    <property type="protein sequence ID" value="MDQ0466475.1"/>
    <property type="molecule type" value="Genomic_DNA"/>
</dbReference>
<evidence type="ECO:0008006" key="3">
    <source>
        <dbReference type="Google" id="ProtNLM"/>
    </source>
</evidence>